<name>A0ABV4F9Y5_BRAEL</name>
<evidence type="ECO:0000313" key="2">
    <source>
        <dbReference type="EMBL" id="MEY9320289.1"/>
    </source>
</evidence>
<evidence type="ECO:0000313" key="3">
    <source>
        <dbReference type="Proteomes" id="UP001565471"/>
    </source>
</evidence>
<feature type="region of interest" description="Disordered" evidence="1">
    <location>
        <begin position="152"/>
        <end position="205"/>
    </location>
</feature>
<gene>
    <name evidence="2" type="ORF">ABIF29_007088</name>
</gene>
<reference evidence="2 3" key="1">
    <citation type="submission" date="2024-07" db="EMBL/GenBank/DDBJ databases">
        <title>Genomic Encyclopedia of Type Strains, Phase V (KMG-V): Genome sequencing to study the core and pangenomes of soil and plant-associated prokaryotes.</title>
        <authorList>
            <person name="Whitman W."/>
        </authorList>
    </citation>
    <scope>NUCLEOTIDE SEQUENCE [LARGE SCALE GENOMIC DNA]</scope>
    <source>
        <strain evidence="2 3">USDA 415</strain>
    </source>
</reference>
<sequence length="205" mass="21568">MTIATATCAAPENGWTGREQADVRASIAVKTQPDQHGQPSRMFAQGTAGIARIGRPNALSTSAVKTRSELPGFDLRLVGEGRRRRGYGQSGCSNRRGSDGSCPRTERALRGKSPLCILESAAHRQVRGRNFGARRGRPCGPGEGFTQRLANAVRGPAPRFGDPLAPAARPSAAATAASQLPPTAARRLAPCRPSSSPTCARQPPH</sequence>
<feature type="region of interest" description="Disordered" evidence="1">
    <location>
        <begin position="84"/>
        <end position="106"/>
    </location>
</feature>
<protein>
    <submittedName>
        <fullName evidence="2">Uncharacterized protein</fullName>
    </submittedName>
</protein>
<organism evidence="2 3">
    <name type="scientific">Bradyrhizobium elkanii</name>
    <dbReference type="NCBI Taxonomy" id="29448"/>
    <lineage>
        <taxon>Bacteria</taxon>
        <taxon>Pseudomonadati</taxon>
        <taxon>Pseudomonadota</taxon>
        <taxon>Alphaproteobacteria</taxon>
        <taxon>Hyphomicrobiales</taxon>
        <taxon>Nitrobacteraceae</taxon>
        <taxon>Bradyrhizobium</taxon>
    </lineage>
</organism>
<dbReference type="Proteomes" id="UP001565471">
    <property type="component" value="Unassembled WGS sequence"/>
</dbReference>
<dbReference type="EMBL" id="JBGBZA010000002">
    <property type="protein sequence ID" value="MEY9320289.1"/>
    <property type="molecule type" value="Genomic_DNA"/>
</dbReference>
<evidence type="ECO:0000256" key="1">
    <source>
        <dbReference type="SAM" id="MobiDB-lite"/>
    </source>
</evidence>
<accession>A0ABV4F9Y5</accession>
<proteinExistence type="predicted"/>
<keyword evidence="3" id="KW-1185">Reference proteome</keyword>
<comment type="caution">
    <text evidence="2">The sequence shown here is derived from an EMBL/GenBank/DDBJ whole genome shotgun (WGS) entry which is preliminary data.</text>
</comment>
<feature type="compositionally biased region" description="Low complexity" evidence="1">
    <location>
        <begin position="163"/>
        <end position="185"/>
    </location>
</feature>